<accession>A0A8K9XPC9</accession>
<evidence type="ECO:0000259" key="3">
    <source>
        <dbReference type="Pfam" id="PF12530"/>
    </source>
</evidence>
<dbReference type="PANTHER" id="PTHR16212">
    <property type="entry name" value="FOCADHESIN FAMILY MEMBER"/>
    <property type="match status" value="1"/>
</dbReference>
<dbReference type="Pfam" id="PF11229">
    <property type="entry name" value="Focadhesin"/>
    <property type="match status" value="1"/>
</dbReference>
<feature type="domain" description="DUF3730" evidence="3">
    <location>
        <begin position="424"/>
        <end position="619"/>
    </location>
</feature>
<protein>
    <recommendedName>
        <fullName evidence="6">DUF3730 domain-containing protein</fullName>
    </recommendedName>
</protein>
<reference evidence="4" key="1">
    <citation type="submission" date="2020-07" db="EMBL/GenBank/DDBJ databases">
        <title>A long reads based de novo assembly of the rainbow trout Arlee double haploid line genome.</title>
        <authorList>
            <person name="Gao G."/>
            <person name="Palti Y."/>
        </authorList>
    </citation>
    <scope>NUCLEOTIDE SEQUENCE [LARGE SCALE GENOMIC DNA]</scope>
</reference>
<feature type="domain" description="Focadhesin C-terminal" evidence="2">
    <location>
        <begin position="1036"/>
        <end position="1599"/>
    </location>
</feature>
<evidence type="ECO:0000313" key="5">
    <source>
        <dbReference type="Proteomes" id="UP000694395"/>
    </source>
</evidence>
<dbReference type="Ensembl" id="ENSOMYT00000162868.1">
    <property type="protein sequence ID" value="ENSOMYP00000135505.1"/>
    <property type="gene ID" value="ENSOMYG00000002377.2"/>
</dbReference>
<name>A0A8K9XPC9_ONCMY</name>
<feature type="region of interest" description="Disordered" evidence="1">
    <location>
        <begin position="208"/>
        <end position="230"/>
    </location>
</feature>
<dbReference type="SUPFAM" id="SSF48371">
    <property type="entry name" value="ARM repeat"/>
    <property type="match status" value="2"/>
</dbReference>
<dbReference type="InterPro" id="IPR016024">
    <property type="entry name" value="ARM-type_fold"/>
</dbReference>
<reference evidence="4" key="2">
    <citation type="submission" date="2025-08" db="UniProtKB">
        <authorList>
            <consortium name="Ensembl"/>
        </authorList>
    </citation>
    <scope>IDENTIFICATION</scope>
</reference>
<dbReference type="PANTHER" id="PTHR16212:SF4">
    <property type="entry name" value="FOCADHESIN"/>
    <property type="match status" value="1"/>
</dbReference>
<evidence type="ECO:0000259" key="2">
    <source>
        <dbReference type="Pfam" id="PF11229"/>
    </source>
</evidence>
<organism evidence="4 5">
    <name type="scientific">Oncorhynchus mykiss</name>
    <name type="common">Rainbow trout</name>
    <name type="synonym">Salmo gairdneri</name>
    <dbReference type="NCBI Taxonomy" id="8022"/>
    <lineage>
        <taxon>Eukaryota</taxon>
        <taxon>Metazoa</taxon>
        <taxon>Chordata</taxon>
        <taxon>Craniata</taxon>
        <taxon>Vertebrata</taxon>
        <taxon>Euteleostomi</taxon>
        <taxon>Actinopterygii</taxon>
        <taxon>Neopterygii</taxon>
        <taxon>Teleostei</taxon>
        <taxon>Protacanthopterygii</taxon>
        <taxon>Salmoniformes</taxon>
        <taxon>Salmonidae</taxon>
        <taxon>Salmoninae</taxon>
        <taxon>Oncorhynchus</taxon>
    </lineage>
</organism>
<proteinExistence type="predicted"/>
<keyword evidence="5" id="KW-1185">Reference proteome</keyword>
<dbReference type="Proteomes" id="UP000694395">
    <property type="component" value="Chromosome 9"/>
</dbReference>
<dbReference type="InterPro" id="IPR045163">
    <property type="entry name" value="Focadhesin/RST1"/>
</dbReference>
<reference evidence="4" key="3">
    <citation type="submission" date="2025-09" db="UniProtKB">
        <authorList>
            <consortium name="Ensembl"/>
        </authorList>
    </citation>
    <scope>IDENTIFICATION</scope>
</reference>
<dbReference type="GeneTree" id="ENSGT00390000004438"/>
<dbReference type="InterPro" id="IPR022542">
    <property type="entry name" value="FOCAD/RST1_DUF3730"/>
</dbReference>
<sequence length="1599" mass="176255">MSENLKKRFDFPSPLIQAQTVRSLVAAVLKEKGQNERIGQSSTQGPAMEALWEQCCSDCAAVRSACCDAVVLLVEQAHADLHYILNSVLNLLPSARNVQGLIKVIGRLLQVQADQRDKGTSPKQNQTNKLICYRSSPHPYIIVLENRPDCWPVLLLEIDDFIQQAADRGESVYVTMLAPFLRYLYCEPQRLPEYALLRHSLLRVLLPPQPGDHNQEKKKDQETEEDPGQSPVVCHSLVRCLYELLRGLVEAMIPALEVADWGSERAQLALQLLCACQLSLKLSGDCRPLLQLLPTIPLPLPCAVWRRGWRWRVRWIGCDSVQLSAACNDVGEKNSGKNVEYYPPLTPTLPYTRRNVLQVNMLQLVCPRLSCPSVRLSLTHSLSLFPTPSFSLSPSLSFSLPPSPLTPPCLSLPRSLSLQVPSLLHVLLFKLGKECDPDLSHAVLYSLPNFGTHKLCLPQVLHTLQMLGSAPKLRAVALRLMTALWEKQDRVYPDLQRLISQFEKSVLLGKEAQWEQILARAACVRDICRERPYQHGGDMLAAITHTLAQCSRPDQAAPAALALQGLHELCRTEVVDVGSTWTALGPKLSCDSRPLVVKAIAELLALLPQLTVKTEEYEVHHLSSKSEPEVASCGYKALSEFSEAAHTLLHLPEQVRVPLDRRRSPNNSNMPLSPLFQFLSLSLTTPLCSAFELFLTSLVRQEMSQMPRGVYHSALKRGSLRSDQGKTVAGIPGFMLKTYEKSKQPGLKPGLAAGLLLSFDLPVQTDRDGRPINRFLLSRGRSYQQMLATLIHEVNIQPSEWHRALLLPQAWRGFMSRAYHAVLQGRRAELEMQQKQGKEKHTHTHLSLNMLFYSTIIHAIARSCAALALSLVVPVLVAWHKDSVPQVLATLRAGLPGSPTADDSQAVQFHSGLALGMLLSCLHQERLSDVSGQKITELLMSSLDTLEACCFDSNLEYNAGCVLGLGLVLGALSGSGQTEHRARVGLTLDKLLEALQGDSSSQGRMLQEVLAYSVAGVGVAAFSGGVVDALKSEEIMSTLRSMTEESQQTPGFSLALGVVVHGLSSCGHGKAEDIQPRLLDAWIKILLAEGCPTMQRLAAVNGLVALVGSETGILQVSLPTCSAIITFSGAIGLQSNSACLVGHLHLSSTSLSLSLSVPQDFSYLPEKSVIRSVVDFLTEAGKKGPEFAHPSLVKTALSSLATVGGSYQYPPVNWSAILSPLMRLNFGEVVQHQCIELASNQAQSSQSASLFLGVWLSPPLVHSLSMWTRGHLYDNLSVWMKHVSEDKLQVYVETLGLQQFQQDVRPQRLAICLSLLRGLAQAMALPNPPNTVWAVLCTTIEKIFNVLPNHIQDQEVHLYVGVSKCLSELADTEIDRIMEKTSFILAHLTSQGRVPLLGLNDVIAAVLRGWSSHKVGWLLLQTFYQCRLAASPNTGVSKRMEWLLELMGLIRNVAYGVTAATDFLLQVFAAAVISWGDHTMPLLLGVRTQWFPWQQGSEPPGLPHALYGDAVLAEQSVSLCLLGLPHSLRQLLAKEPWREQSQKVGPQPPHIDHFVCVMTMRFTMWKQITKDNTTHSALLALKSSTDFKKKAVWTRAYGW</sequence>
<dbReference type="GO" id="GO:0060147">
    <property type="term" value="P:regulation of post-transcriptional gene silencing"/>
    <property type="evidence" value="ECO:0007669"/>
    <property type="project" value="InterPro"/>
</dbReference>
<evidence type="ECO:0000313" key="4">
    <source>
        <dbReference type="Ensembl" id="ENSOMYP00000135505.1"/>
    </source>
</evidence>
<dbReference type="InterPro" id="IPR021392">
    <property type="entry name" value="Focadhesin_C"/>
</dbReference>
<evidence type="ECO:0008006" key="6">
    <source>
        <dbReference type="Google" id="ProtNLM"/>
    </source>
</evidence>
<dbReference type="Pfam" id="PF12530">
    <property type="entry name" value="DUF3730"/>
    <property type="match status" value="1"/>
</dbReference>
<evidence type="ECO:0000256" key="1">
    <source>
        <dbReference type="SAM" id="MobiDB-lite"/>
    </source>
</evidence>